<dbReference type="Proteomes" id="UP001140513">
    <property type="component" value="Unassembled WGS sequence"/>
</dbReference>
<evidence type="ECO:0000256" key="1">
    <source>
        <dbReference type="SAM" id="SignalP"/>
    </source>
</evidence>
<dbReference type="AlphaFoldDB" id="A0A9W8XP21"/>
<dbReference type="OrthoDB" id="94998at2759"/>
<reference evidence="2" key="1">
    <citation type="submission" date="2022-10" db="EMBL/GenBank/DDBJ databases">
        <title>Tapping the CABI collections for fungal endophytes: first genome assemblies for Collariella, Neodidymelliopsis, Ascochyta clinopodiicola, Didymella pomorum, Didymosphaeria variabile, Neocosmospora piperis and Neocucurbitaria cava.</title>
        <authorList>
            <person name="Hill R."/>
        </authorList>
    </citation>
    <scope>NUCLEOTIDE SEQUENCE</scope>
    <source>
        <strain evidence="2">IMI 356815</strain>
    </source>
</reference>
<sequence length="291" mass="32505">MKTFALSTLLATGALAATIPSTAAPICKFKRDLTATPVESRDLGQTTWNPPSNLVTPLKEVWDHEIATYSDALGFKNYGYDQVMAGKGKINYCVRWDSSKSVPAEQRTQIETAVRKQFNKWIAVLAGFEDFPYETVDVNVVGWAVRDKNLLQGDTSGIQVYTDKDADGIPQCAEDCGRFFHQDGDYSKCAAGTDRHYDQSLWLTDGFEGGAGGDWGQRVGSDYFLEALSSENIHIVLHEMGHTFALDDFYDWTPTGITNFIMLAGSATEITEFDAWMARDWWRNLKSRYGL</sequence>
<evidence type="ECO:0000313" key="2">
    <source>
        <dbReference type="EMBL" id="KAJ4355702.1"/>
    </source>
</evidence>
<protein>
    <recommendedName>
        <fullName evidence="4">Cellulose-binding family II protein</fullName>
    </recommendedName>
</protein>
<organism evidence="2 3">
    <name type="scientific">Didymosphaeria variabile</name>
    <dbReference type="NCBI Taxonomy" id="1932322"/>
    <lineage>
        <taxon>Eukaryota</taxon>
        <taxon>Fungi</taxon>
        <taxon>Dikarya</taxon>
        <taxon>Ascomycota</taxon>
        <taxon>Pezizomycotina</taxon>
        <taxon>Dothideomycetes</taxon>
        <taxon>Pleosporomycetidae</taxon>
        <taxon>Pleosporales</taxon>
        <taxon>Massarineae</taxon>
        <taxon>Didymosphaeriaceae</taxon>
        <taxon>Didymosphaeria</taxon>
    </lineage>
</organism>
<evidence type="ECO:0008006" key="4">
    <source>
        <dbReference type="Google" id="ProtNLM"/>
    </source>
</evidence>
<accession>A0A9W8XP21</accession>
<name>A0A9W8XP21_9PLEO</name>
<gene>
    <name evidence="2" type="ORF">N0V89_003722</name>
</gene>
<feature type="signal peptide" evidence="1">
    <location>
        <begin position="1"/>
        <end position="16"/>
    </location>
</feature>
<proteinExistence type="predicted"/>
<evidence type="ECO:0000313" key="3">
    <source>
        <dbReference type="Proteomes" id="UP001140513"/>
    </source>
</evidence>
<keyword evidence="3" id="KW-1185">Reference proteome</keyword>
<dbReference type="GeneID" id="80907252"/>
<dbReference type="PANTHER" id="PTHR35606">
    <property type="entry name" value="CELLULOSE-BINDING FAMILY II PROTEIN"/>
    <property type="match status" value="1"/>
</dbReference>
<dbReference type="RefSeq" id="XP_056072828.1">
    <property type="nucleotide sequence ID" value="XM_056212520.1"/>
</dbReference>
<dbReference type="EMBL" id="JAPEUX010000003">
    <property type="protein sequence ID" value="KAJ4355702.1"/>
    <property type="molecule type" value="Genomic_DNA"/>
</dbReference>
<comment type="caution">
    <text evidence="2">The sequence shown here is derived from an EMBL/GenBank/DDBJ whole genome shotgun (WGS) entry which is preliminary data.</text>
</comment>
<feature type="chain" id="PRO_5040880453" description="Cellulose-binding family II protein" evidence="1">
    <location>
        <begin position="17"/>
        <end position="291"/>
    </location>
</feature>
<dbReference type="SUPFAM" id="SSF55486">
    <property type="entry name" value="Metalloproteases ('zincins'), catalytic domain"/>
    <property type="match status" value="1"/>
</dbReference>
<dbReference type="PANTHER" id="PTHR35606:SF4">
    <property type="entry name" value="CELLULOSE-BINDING FAMILY II PROTEIN"/>
    <property type="match status" value="1"/>
</dbReference>
<keyword evidence="1" id="KW-0732">Signal</keyword>